<gene>
    <name evidence="2" type="ORF">PIB30_039471</name>
</gene>
<reference evidence="2 3" key="1">
    <citation type="journal article" date="2023" name="Plants (Basel)">
        <title>Bridging the Gap: Combining Genomics and Transcriptomics Approaches to Understand Stylosanthes scabra, an Orphan Legume from the Brazilian Caatinga.</title>
        <authorList>
            <person name="Ferreira-Neto J.R.C."/>
            <person name="da Silva M.D."/>
            <person name="Binneck E."/>
            <person name="de Melo N.F."/>
            <person name="da Silva R.H."/>
            <person name="de Melo A.L.T.M."/>
            <person name="Pandolfi V."/>
            <person name="Bustamante F.O."/>
            <person name="Brasileiro-Vidal A.C."/>
            <person name="Benko-Iseppon A.M."/>
        </authorList>
    </citation>
    <scope>NUCLEOTIDE SEQUENCE [LARGE SCALE GENOMIC DNA]</scope>
    <source>
        <tissue evidence="2">Leaves</tissue>
    </source>
</reference>
<accession>A0ABU6WCH5</accession>
<feature type="region of interest" description="Disordered" evidence="1">
    <location>
        <begin position="59"/>
        <end position="120"/>
    </location>
</feature>
<evidence type="ECO:0000313" key="3">
    <source>
        <dbReference type="Proteomes" id="UP001341840"/>
    </source>
</evidence>
<organism evidence="2 3">
    <name type="scientific">Stylosanthes scabra</name>
    <dbReference type="NCBI Taxonomy" id="79078"/>
    <lineage>
        <taxon>Eukaryota</taxon>
        <taxon>Viridiplantae</taxon>
        <taxon>Streptophyta</taxon>
        <taxon>Embryophyta</taxon>
        <taxon>Tracheophyta</taxon>
        <taxon>Spermatophyta</taxon>
        <taxon>Magnoliopsida</taxon>
        <taxon>eudicotyledons</taxon>
        <taxon>Gunneridae</taxon>
        <taxon>Pentapetalae</taxon>
        <taxon>rosids</taxon>
        <taxon>fabids</taxon>
        <taxon>Fabales</taxon>
        <taxon>Fabaceae</taxon>
        <taxon>Papilionoideae</taxon>
        <taxon>50 kb inversion clade</taxon>
        <taxon>dalbergioids sensu lato</taxon>
        <taxon>Dalbergieae</taxon>
        <taxon>Pterocarpus clade</taxon>
        <taxon>Stylosanthes</taxon>
    </lineage>
</organism>
<dbReference type="Proteomes" id="UP001341840">
    <property type="component" value="Unassembled WGS sequence"/>
</dbReference>
<evidence type="ECO:0000256" key="1">
    <source>
        <dbReference type="SAM" id="MobiDB-lite"/>
    </source>
</evidence>
<evidence type="ECO:0000313" key="2">
    <source>
        <dbReference type="EMBL" id="MED6183631.1"/>
    </source>
</evidence>
<dbReference type="EMBL" id="JASCZI010181451">
    <property type="protein sequence ID" value="MED6183631.1"/>
    <property type="molecule type" value="Genomic_DNA"/>
</dbReference>
<comment type="caution">
    <text evidence="2">The sequence shown here is derived from an EMBL/GenBank/DDBJ whole genome shotgun (WGS) entry which is preliminary data.</text>
</comment>
<proteinExistence type="predicted"/>
<name>A0ABU6WCH5_9FABA</name>
<protein>
    <submittedName>
        <fullName evidence="2">Uncharacterized protein</fullName>
    </submittedName>
</protein>
<sequence>MPIESTKDISNYLRQAAKPRLGARHPTPSVELLLKTASKAAHPRLGIQHPRPAWRFLLPHQSQESALNKATPKRQTTHAQRGAATQDRKAHQQTQRLGAKYPTPKRGKLMTATEAAVSHA</sequence>
<keyword evidence="3" id="KW-1185">Reference proteome</keyword>
<feature type="compositionally biased region" description="Polar residues" evidence="1">
    <location>
        <begin position="60"/>
        <end position="70"/>
    </location>
</feature>